<name>A0A6P6DTF2_OCTDE</name>
<dbReference type="Gene3D" id="2.70.40.10">
    <property type="match status" value="1"/>
</dbReference>
<dbReference type="Proteomes" id="UP000515203">
    <property type="component" value="Unplaced"/>
</dbReference>
<dbReference type="GO" id="GO:0004190">
    <property type="term" value="F:aspartic-type endopeptidase activity"/>
    <property type="evidence" value="ECO:0007669"/>
    <property type="project" value="UniProtKB-KW"/>
</dbReference>
<keyword evidence="2" id="KW-0064">Aspartyl protease</keyword>
<dbReference type="GeneID" id="111814349"/>
<keyword evidence="3" id="KW-0378">Hydrolase</keyword>
<dbReference type="CDD" id="cd07557">
    <property type="entry name" value="trimeric_dUTPase"/>
    <property type="match status" value="1"/>
</dbReference>
<dbReference type="RefSeq" id="XP_023563302.1">
    <property type="nucleotide sequence ID" value="XM_023707534.1"/>
</dbReference>
<dbReference type="InterPro" id="IPR033704">
    <property type="entry name" value="dUTPase_trimeric"/>
</dbReference>
<accession>A0A6P6DTF2</accession>
<dbReference type="InterPro" id="IPR036157">
    <property type="entry name" value="dUTPase-like_sf"/>
</dbReference>
<evidence type="ECO:0000313" key="6">
    <source>
        <dbReference type="RefSeq" id="XP_023563302.1"/>
    </source>
</evidence>
<dbReference type="PANTHER" id="PTHR19422:SF123">
    <property type="entry name" value="RT1 CLASS I, LOCUS CE15"/>
    <property type="match status" value="1"/>
</dbReference>
<dbReference type="GO" id="GO:0006508">
    <property type="term" value="P:proteolysis"/>
    <property type="evidence" value="ECO:0007669"/>
    <property type="project" value="UniProtKB-KW"/>
</dbReference>
<dbReference type="InParanoid" id="A0A6P6DTF2"/>
<keyword evidence="5" id="KW-1185">Reference proteome</keyword>
<dbReference type="PANTHER" id="PTHR19422">
    <property type="entry name" value="GAG RETROVIRAL POLYPROTEIN"/>
    <property type="match status" value="1"/>
</dbReference>
<keyword evidence="1" id="KW-0645">Protease</keyword>
<evidence type="ECO:0000256" key="1">
    <source>
        <dbReference type="ARBA" id="ARBA00022670"/>
    </source>
</evidence>
<evidence type="ECO:0000313" key="5">
    <source>
        <dbReference type="Proteomes" id="UP000515203"/>
    </source>
</evidence>
<evidence type="ECO:0000256" key="2">
    <source>
        <dbReference type="ARBA" id="ARBA00022750"/>
    </source>
</evidence>
<sequence>MEPSTPGPSNIWGNGEHAWRTETGVLALPQISGELRRATPGSAGLDLRATTRLILTPQMGVQLMDTDFTGPLDKGTVGLLIGRSSSTLRGLRVHPRVIDPNYTGVIKIMVESPKGITAISPGDRIAQLVILPSLYGCFPAATQERGDWGFGSTGGNCLFIPRTRLETSS</sequence>
<dbReference type="InterPro" id="IPR029054">
    <property type="entry name" value="dUTPase-like"/>
</dbReference>
<protein>
    <submittedName>
        <fullName evidence="6">Uncharacterized protein LOC111814349</fullName>
    </submittedName>
</protein>
<dbReference type="Pfam" id="PF00692">
    <property type="entry name" value="dUTPase"/>
    <property type="match status" value="1"/>
</dbReference>
<evidence type="ECO:0000259" key="4">
    <source>
        <dbReference type="Pfam" id="PF00692"/>
    </source>
</evidence>
<gene>
    <name evidence="6" type="primary">LOC111814349</name>
</gene>
<dbReference type="AlphaFoldDB" id="A0A6P6DTF2"/>
<organism evidence="5 6">
    <name type="scientific">Octodon degus</name>
    <name type="common">Degu</name>
    <name type="synonym">Sciurus degus</name>
    <dbReference type="NCBI Taxonomy" id="10160"/>
    <lineage>
        <taxon>Eukaryota</taxon>
        <taxon>Metazoa</taxon>
        <taxon>Chordata</taxon>
        <taxon>Craniata</taxon>
        <taxon>Vertebrata</taxon>
        <taxon>Euteleostomi</taxon>
        <taxon>Mammalia</taxon>
        <taxon>Eutheria</taxon>
        <taxon>Euarchontoglires</taxon>
        <taxon>Glires</taxon>
        <taxon>Rodentia</taxon>
        <taxon>Hystricomorpha</taxon>
        <taxon>Octodontidae</taxon>
        <taxon>Octodon</taxon>
    </lineage>
</organism>
<evidence type="ECO:0000256" key="3">
    <source>
        <dbReference type="ARBA" id="ARBA00022801"/>
    </source>
</evidence>
<reference evidence="6" key="1">
    <citation type="submission" date="2025-08" db="UniProtKB">
        <authorList>
            <consortium name="RefSeq"/>
        </authorList>
    </citation>
    <scope>IDENTIFICATION</scope>
</reference>
<proteinExistence type="predicted"/>
<dbReference type="InterPro" id="IPR051592">
    <property type="entry name" value="HERV-K_Pro_peptidase_A2"/>
</dbReference>
<feature type="domain" description="dUTPase-like" evidence="4">
    <location>
        <begin position="36"/>
        <end position="154"/>
    </location>
</feature>
<dbReference type="OrthoDB" id="9900537at2759"/>
<dbReference type="SUPFAM" id="SSF51283">
    <property type="entry name" value="dUTPase-like"/>
    <property type="match status" value="1"/>
</dbReference>